<dbReference type="GO" id="GO:0033194">
    <property type="term" value="P:response to hydroperoxide"/>
    <property type="evidence" value="ECO:0007669"/>
    <property type="project" value="TreeGrafter"/>
</dbReference>
<dbReference type="RefSeq" id="WP_133870621.1">
    <property type="nucleotide sequence ID" value="NZ_SOAU01000001.1"/>
</dbReference>
<keyword evidence="3" id="KW-1185">Reference proteome</keyword>
<dbReference type="PANTHER" id="PTHR30283">
    <property type="entry name" value="PEROXIDE STRESS RESPONSE PROTEIN YAAA"/>
    <property type="match status" value="1"/>
</dbReference>
<name>A0A4R7I4Y7_9ACTN</name>
<dbReference type="PANTHER" id="PTHR30283:SF4">
    <property type="entry name" value="PEROXIDE STRESS RESISTANCE PROTEIN YAAA"/>
    <property type="match status" value="1"/>
</dbReference>
<reference evidence="2 3" key="1">
    <citation type="submission" date="2019-03" db="EMBL/GenBank/DDBJ databases">
        <title>Sequencing the genomes of 1000 actinobacteria strains.</title>
        <authorList>
            <person name="Klenk H.-P."/>
        </authorList>
    </citation>
    <scope>NUCLEOTIDE SEQUENCE [LARGE SCALE GENOMIC DNA]</scope>
    <source>
        <strain evidence="2 3">DSM 18936</strain>
    </source>
</reference>
<comment type="similarity">
    <text evidence="1">Belongs to the UPF0246 family.</text>
</comment>
<sequence>MLIVVSPAKALDFESPLPTRKFSEPEQLDRTRELVSVMRDKTPDDLSSMMGISAQLGELNFERFQDWSPPFTPDNARPAVLAFNGDTYIGLDARSTFSERDYTHAQKVLRILSGLHGVLRPLDLIQPYRLEMGSKVDTDRGRTLYDFWGGDVTDRLNADLAASPGSNVLVNLASNEYFSVVQPDRVDGKVVTPRFEDAKGDGEHKVVSFFAKRARGAMAGWIVRERIKSAKALAEFDELGYHYAADLSTPDEPVFRRRTDA</sequence>
<gene>
    <name evidence="2" type="ORF">BDK89_4020</name>
</gene>
<protein>
    <recommendedName>
        <fullName evidence="1">UPF0246 protein BDK89_4020</fullName>
    </recommendedName>
</protein>
<dbReference type="HAMAP" id="MF_00652">
    <property type="entry name" value="UPF0246"/>
    <property type="match status" value="1"/>
</dbReference>
<evidence type="ECO:0000313" key="3">
    <source>
        <dbReference type="Proteomes" id="UP000294558"/>
    </source>
</evidence>
<dbReference type="OrthoDB" id="3210767at2"/>
<dbReference type="GO" id="GO:0005829">
    <property type="term" value="C:cytosol"/>
    <property type="evidence" value="ECO:0007669"/>
    <property type="project" value="TreeGrafter"/>
</dbReference>
<proteinExistence type="inferred from homology"/>
<dbReference type="NCBIfam" id="NF002542">
    <property type="entry name" value="PRK02101.1-3"/>
    <property type="match status" value="1"/>
</dbReference>
<dbReference type="AlphaFoldDB" id="A0A4R7I4Y7"/>
<dbReference type="Proteomes" id="UP000294558">
    <property type="component" value="Unassembled WGS sequence"/>
</dbReference>
<dbReference type="Pfam" id="PF03883">
    <property type="entry name" value="H2O2_YaaD"/>
    <property type="match status" value="1"/>
</dbReference>
<dbReference type="InterPro" id="IPR005583">
    <property type="entry name" value="YaaA"/>
</dbReference>
<organism evidence="2 3">
    <name type="scientific">Ilumatobacter fluminis</name>
    <dbReference type="NCBI Taxonomy" id="467091"/>
    <lineage>
        <taxon>Bacteria</taxon>
        <taxon>Bacillati</taxon>
        <taxon>Actinomycetota</taxon>
        <taxon>Acidimicrobiia</taxon>
        <taxon>Acidimicrobiales</taxon>
        <taxon>Ilumatobacteraceae</taxon>
        <taxon>Ilumatobacter</taxon>
    </lineage>
</organism>
<dbReference type="EMBL" id="SOAU01000001">
    <property type="protein sequence ID" value="TDT18400.1"/>
    <property type="molecule type" value="Genomic_DNA"/>
</dbReference>
<evidence type="ECO:0000256" key="1">
    <source>
        <dbReference type="HAMAP-Rule" id="MF_00652"/>
    </source>
</evidence>
<accession>A0A4R7I4Y7</accession>
<evidence type="ECO:0000313" key="2">
    <source>
        <dbReference type="EMBL" id="TDT18400.1"/>
    </source>
</evidence>
<comment type="caution">
    <text evidence="2">The sequence shown here is derived from an EMBL/GenBank/DDBJ whole genome shotgun (WGS) entry which is preliminary data.</text>
</comment>